<accession>A0A8C0QU74</accession>
<feature type="compositionally biased region" description="Polar residues" evidence="1">
    <location>
        <begin position="109"/>
        <end position="121"/>
    </location>
</feature>
<feature type="domain" description="FAM69 N-terminal" evidence="2">
    <location>
        <begin position="170"/>
        <end position="320"/>
    </location>
</feature>
<keyword evidence="4" id="KW-1185">Reference proteome</keyword>
<reference evidence="3" key="1">
    <citation type="submission" date="2025-08" db="UniProtKB">
        <authorList>
            <consortium name="Ensembl"/>
        </authorList>
    </citation>
    <scope>IDENTIFICATION</scope>
</reference>
<evidence type="ECO:0000313" key="3">
    <source>
        <dbReference type="Ensembl" id="ENSCAFP00020003108.1"/>
    </source>
</evidence>
<feature type="region of interest" description="Disordered" evidence="1">
    <location>
        <begin position="387"/>
        <end position="409"/>
    </location>
</feature>
<sequence>MFVQLGSTDFSDATGEKHTNHNRKKWVMGLVNIRSLCSLKETLLANHLFDKVAASRRHRELPTVNTRTQTLAKRRWEKILNGLSKEDKCVLTSSVDREMHAAAPAPPQLTATSAGDTSSRVSEPPGASEWRENPPSHKSPAKAQGRRAPRRPTAACERARGGARLHRDQGRLPGLRVKYVFLVWLGIFVGSWMVYVHYSSYAELCRGRVCQVVICDQYHKGIISGSICQDLCNLHKVEWRTCLSSVPGQQVYSGLWQGKEVTIKCGIEEGLDPKARSDPAPRQELVLFDKPTRGTSIKEFREMTLSFLKVSGLLGAVWSSGQGESEPPARHVAGPQLRADPCSGGHPLGTEGPPPPRGHLCGESQELCVHRRLGLAGAPSPLCSPAPNLSADAGTQSPGSSSWRSEGAPVVSKGFQGTARVALHSPEKSPPSVYWRWALPSWQMCWESWVPPPPPSVIIPGSEPAPSGRASCYLRDLPPGQACWPSFGLLLFSMLGDPGRPAVPACTGRPGAAHGRLQQGQPCVPGRGQVGVGPAAAERVPATTVPPGGARIQAAGFLWGPLCHRGGTTWLLAWGRPAAPAAHAAATCPALSPAAVAGARVAMEGQSRHRPAGVRGGALPRRLRDLLHVRDHTGQRGLYGPV</sequence>
<dbReference type="Pfam" id="PF14875">
    <property type="entry name" value="PIP49_N"/>
    <property type="match status" value="1"/>
</dbReference>
<dbReference type="GeneTree" id="ENSGT00390000006452"/>
<dbReference type="Ensembl" id="ENSCAFT00020003605.1">
    <property type="protein sequence ID" value="ENSCAFP00020003108.1"/>
    <property type="gene ID" value="ENSCAFG00020002631.1"/>
</dbReference>
<dbReference type="InterPro" id="IPR029244">
    <property type="entry name" value="FAM69_N"/>
</dbReference>
<name>A0A8C0QU74_CANLU</name>
<reference evidence="3" key="2">
    <citation type="submission" date="2025-09" db="UniProtKB">
        <authorList>
            <consortium name="Ensembl"/>
        </authorList>
    </citation>
    <scope>IDENTIFICATION</scope>
</reference>
<dbReference type="PANTHER" id="PTHR21093:SF3">
    <property type="entry name" value="DIVERGENT PROTEIN KINASE DOMAIN 1B"/>
    <property type="match status" value="1"/>
</dbReference>
<feature type="compositionally biased region" description="Polar residues" evidence="1">
    <location>
        <begin position="393"/>
        <end position="404"/>
    </location>
</feature>
<dbReference type="AlphaFoldDB" id="A0A8C0QU74"/>
<dbReference type="Proteomes" id="UP000694391">
    <property type="component" value="Unplaced"/>
</dbReference>
<gene>
    <name evidence="3" type="primary">DIPK1B</name>
</gene>
<feature type="region of interest" description="Disordered" evidence="1">
    <location>
        <begin position="319"/>
        <end position="355"/>
    </location>
</feature>
<protein>
    <submittedName>
        <fullName evidence="3">Divergent protein kinase domain 1B</fullName>
    </submittedName>
</protein>
<evidence type="ECO:0000313" key="4">
    <source>
        <dbReference type="Proteomes" id="UP000694391"/>
    </source>
</evidence>
<dbReference type="PANTHER" id="PTHR21093">
    <property type="entry name" value="DIVERGENT PROTEIN KINASE DOMAIN 1C-RELATED"/>
    <property type="match status" value="1"/>
</dbReference>
<evidence type="ECO:0000259" key="2">
    <source>
        <dbReference type="SMART" id="SM01299"/>
    </source>
</evidence>
<evidence type="ECO:0000256" key="1">
    <source>
        <dbReference type="SAM" id="MobiDB-lite"/>
    </source>
</evidence>
<dbReference type="SMART" id="SM01299">
    <property type="entry name" value="PIP49_N"/>
    <property type="match status" value="1"/>
</dbReference>
<proteinExistence type="predicted"/>
<feature type="region of interest" description="Disordered" evidence="1">
    <location>
        <begin position="101"/>
        <end position="162"/>
    </location>
</feature>
<organism evidence="3 4">
    <name type="scientific">Canis lupus dingo</name>
    <name type="common">dingo</name>
    <dbReference type="NCBI Taxonomy" id="286419"/>
    <lineage>
        <taxon>Eukaryota</taxon>
        <taxon>Metazoa</taxon>
        <taxon>Chordata</taxon>
        <taxon>Craniata</taxon>
        <taxon>Vertebrata</taxon>
        <taxon>Euteleostomi</taxon>
        <taxon>Mammalia</taxon>
        <taxon>Eutheria</taxon>
        <taxon>Laurasiatheria</taxon>
        <taxon>Carnivora</taxon>
        <taxon>Caniformia</taxon>
        <taxon>Canidae</taxon>
        <taxon>Canis</taxon>
    </lineage>
</organism>